<dbReference type="InterPro" id="IPR050111">
    <property type="entry name" value="C-type_lectin/snaclec_domain"/>
</dbReference>
<dbReference type="InterPro" id="IPR001304">
    <property type="entry name" value="C-type_lectin-like"/>
</dbReference>
<reference evidence="2 3" key="1">
    <citation type="journal article" date="2015" name="Genome Biol. Evol.">
        <title>The genome of winter moth (Operophtera brumata) provides a genomic perspective on sexual dimorphism and phenology.</title>
        <authorList>
            <person name="Derks M.F."/>
            <person name="Smit S."/>
            <person name="Salis L."/>
            <person name="Schijlen E."/>
            <person name="Bossers A."/>
            <person name="Mateman C."/>
            <person name="Pijl A.S."/>
            <person name="de Ridder D."/>
            <person name="Groenen M.A."/>
            <person name="Visser M.E."/>
            <person name="Megens H.J."/>
        </authorList>
    </citation>
    <scope>NUCLEOTIDE SEQUENCE [LARGE SCALE GENOMIC DNA]</scope>
    <source>
        <strain evidence="2">WM2013NL</strain>
        <tissue evidence="2">Head and thorax</tissue>
    </source>
</reference>
<dbReference type="SUPFAM" id="SSF56436">
    <property type="entry name" value="C-type lectin-like"/>
    <property type="match status" value="2"/>
</dbReference>
<protein>
    <submittedName>
        <fullName evidence="2">Lipopolysaccharide binding protein</fullName>
    </submittedName>
</protein>
<dbReference type="Gene3D" id="3.10.100.10">
    <property type="entry name" value="Mannose-Binding Protein A, subunit A"/>
    <property type="match status" value="1"/>
</dbReference>
<name>A0A0L7KUN5_OPEBR</name>
<organism evidence="2 3">
    <name type="scientific">Operophtera brumata</name>
    <name type="common">Winter moth</name>
    <name type="synonym">Phalaena brumata</name>
    <dbReference type="NCBI Taxonomy" id="104452"/>
    <lineage>
        <taxon>Eukaryota</taxon>
        <taxon>Metazoa</taxon>
        <taxon>Ecdysozoa</taxon>
        <taxon>Arthropoda</taxon>
        <taxon>Hexapoda</taxon>
        <taxon>Insecta</taxon>
        <taxon>Pterygota</taxon>
        <taxon>Neoptera</taxon>
        <taxon>Endopterygota</taxon>
        <taxon>Lepidoptera</taxon>
        <taxon>Glossata</taxon>
        <taxon>Ditrysia</taxon>
        <taxon>Geometroidea</taxon>
        <taxon>Geometridae</taxon>
        <taxon>Larentiinae</taxon>
        <taxon>Operophtera</taxon>
    </lineage>
</organism>
<keyword evidence="3" id="KW-1185">Reference proteome</keyword>
<dbReference type="InterPro" id="IPR016186">
    <property type="entry name" value="C-type_lectin-like/link_sf"/>
</dbReference>
<feature type="non-terminal residue" evidence="2">
    <location>
        <position position="263"/>
    </location>
</feature>
<sequence>EPADGWLKLHQVPATWSDARLRCHAEGAVLASPLTYQLRDAVINLVSQQSSVNIIFTGVHATLSKGDYASIEDVKCTSVFPYVCYKKRAALVVTGCGTTDPEYNLDVRTGSCYKFHRRGLTWSRAYMTCMAEGAHLAIINSEQESTVLKELFDKNPQSVIFSKLPDIASIGFLDWGDGGSWMTIHGETLEEAGFSHWHGSTPDNYTRAPEYSPELCGSIFRSGFINDIACDLKLPFIYKFSKDNRLDNIFVVLPIEQHNAAML</sequence>
<dbReference type="AlphaFoldDB" id="A0A0L7KUN5"/>
<dbReference type="PANTHER" id="PTHR22803">
    <property type="entry name" value="MANNOSE, PHOSPHOLIPASE, LECTIN RECEPTOR RELATED"/>
    <property type="match status" value="1"/>
</dbReference>
<dbReference type="CDD" id="cd00037">
    <property type="entry name" value="CLECT"/>
    <property type="match status" value="2"/>
</dbReference>
<dbReference type="STRING" id="104452.A0A0L7KUN5"/>
<dbReference type="EMBL" id="JTDY01005614">
    <property type="protein sequence ID" value="KOB66830.1"/>
    <property type="molecule type" value="Genomic_DNA"/>
</dbReference>
<dbReference type="SMART" id="SM00034">
    <property type="entry name" value="CLECT"/>
    <property type="match status" value="1"/>
</dbReference>
<evidence type="ECO:0000313" key="2">
    <source>
        <dbReference type="EMBL" id="KOB66830.1"/>
    </source>
</evidence>
<dbReference type="InterPro" id="IPR016187">
    <property type="entry name" value="CTDL_fold"/>
</dbReference>
<comment type="caution">
    <text evidence="2">The sequence shown here is derived from an EMBL/GenBank/DDBJ whole genome shotgun (WGS) entry which is preliminary data.</text>
</comment>
<evidence type="ECO:0000313" key="3">
    <source>
        <dbReference type="Proteomes" id="UP000037510"/>
    </source>
</evidence>
<gene>
    <name evidence="2" type="ORF">OBRU01_20714</name>
</gene>
<accession>A0A0L7KUN5</accession>
<proteinExistence type="predicted"/>
<dbReference type="Pfam" id="PF00059">
    <property type="entry name" value="Lectin_C"/>
    <property type="match status" value="1"/>
</dbReference>
<feature type="non-terminal residue" evidence="2">
    <location>
        <position position="1"/>
    </location>
</feature>
<feature type="domain" description="C-type lectin" evidence="1">
    <location>
        <begin position="108"/>
        <end position="239"/>
    </location>
</feature>
<dbReference type="Proteomes" id="UP000037510">
    <property type="component" value="Unassembled WGS sequence"/>
</dbReference>
<dbReference type="PROSITE" id="PS50041">
    <property type="entry name" value="C_TYPE_LECTIN_2"/>
    <property type="match status" value="1"/>
</dbReference>
<evidence type="ECO:0000259" key="1">
    <source>
        <dbReference type="PROSITE" id="PS50041"/>
    </source>
</evidence>